<name>A0ACB8TNC6_9APHY</name>
<proteinExistence type="predicted"/>
<protein>
    <submittedName>
        <fullName evidence="1">Uncharacterized protein</fullName>
    </submittedName>
</protein>
<reference evidence="1" key="1">
    <citation type="journal article" date="2021" name="Environ. Microbiol.">
        <title>Gene family expansions and transcriptome signatures uncover fungal adaptations to wood decay.</title>
        <authorList>
            <person name="Hage H."/>
            <person name="Miyauchi S."/>
            <person name="Viragh M."/>
            <person name="Drula E."/>
            <person name="Min B."/>
            <person name="Chaduli D."/>
            <person name="Navarro D."/>
            <person name="Favel A."/>
            <person name="Norest M."/>
            <person name="Lesage-Meessen L."/>
            <person name="Balint B."/>
            <person name="Merenyi Z."/>
            <person name="de Eugenio L."/>
            <person name="Morin E."/>
            <person name="Martinez A.T."/>
            <person name="Baldrian P."/>
            <person name="Stursova M."/>
            <person name="Martinez M.J."/>
            <person name="Novotny C."/>
            <person name="Magnuson J.K."/>
            <person name="Spatafora J.W."/>
            <person name="Maurice S."/>
            <person name="Pangilinan J."/>
            <person name="Andreopoulos W."/>
            <person name="LaButti K."/>
            <person name="Hundley H."/>
            <person name="Na H."/>
            <person name="Kuo A."/>
            <person name="Barry K."/>
            <person name="Lipzen A."/>
            <person name="Henrissat B."/>
            <person name="Riley R."/>
            <person name="Ahrendt S."/>
            <person name="Nagy L.G."/>
            <person name="Grigoriev I.V."/>
            <person name="Martin F."/>
            <person name="Rosso M.N."/>
        </authorList>
    </citation>
    <scope>NUCLEOTIDE SEQUENCE</scope>
    <source>
        <strain evidence="1">CBS 384.51</strain>
    </source>
</reference>
<keyword evidence="2" id="KW-1185">Reference proteome</keyword>
<organism evidence="1 2">
    <name type="scientific">Irpex rosettiformis</name>
    <dbReference type="NCBI Taxonomy" id="378272"/>
    <lineage>
        <taxon>Eukaryota</taxon>
        <taxon>Fungi</taxon>
        <taxon>Dikarya</taxon>
        <taxon>Basidiomycota</taxon>
        <taxon>Agaricomycotina</taxon>
        <taxon>Agaricomycetes</taxon>
        <taxon>Polyporales</taxon>
        <taxon>Irpicaceae</taxon>
        <taxon>Irpex</taxon>
    </lineage>
</organism>
<evidence type="ECO:0000313" key="1">
    <source>
        <dbReference type="EMBL" id="KAI0083482.1"/>
    </source>
</evidence>
<sequence length="92" mass="10053">MIIDAECGMPLDLGKFGCLWEEDGDDSELNPDPNNLPELDPKDEFLLLDLNTSSTAYGAGSASAALQNVSWLRKSDNRERQGPARVSANQEQ</sequence>
<dbReference type="Proteomes" id="UP001055072">
    <property type="component" value="Unassembled WGS sequence"/>
</dbReference>
<comment type="caution">
    <text evidence="1">The sequence shown here is derived from an EMBL/GenBank/DDBJ whole genome shotgun (WGS) entry which is preliminary data.</text>
</comment>
<evidence type="ECO:0000313" key="2">
    <source>
        <dbReference type="Proteomes" id="UP001055072"/>
    </source>
</evidence>
<dbReference type="EMBL" id="MU274964">
    <property type="protein sequence ID" value="KAI0083482.1"/>
    <property type="molecule type" value="Genomic_DNA"/>
</dbReference>
<gene>
    <name evidence="1" type="ORF">BDY19DRAFT_998546</name>
</gene>
<accession>A0ACB8TNC6</accession>